<sequence>MANAALEIAKNRGITDVNKQPEKTQLKVVDVKPTPKGLTEIKGLFNSDRHTAEYVYTHLSKPQQVIVCYSAGLSKSDLERSYHQFDREKRLKIHQAILQLQEIVTAFVDANAMTPSRFLQKRDFSIAKNTQKTEQAH</sequence>
<evidence type="ECO:0000313" key="1">
    <source>
        <dbReference type="EMBL" id="KAA1160995.1"/>
    </source>
</evidence>
<dbReference type="EMBL" id="SEUK01000047">
    <property type="protein sequence ID" value="KAA1160995.1"/>
    <property type="molecule type" value="Genomic_DNA"/>
</dbReference>
<dbReference type="AlphaFoldDB" id="A0AB73BHU9"/>
<comment type="caution">
    <text evidence="1">The sequence shown here is derived from an EMBL/GenBank/DDBJ whole genome shotgun (WGS) entry which is preliminary data.</text>
</comment>
<accession>A0AB73BHU9</accession>
<organism evidence="1 2">
    <name type="scientific">Pseudoalteromonas fuliginea</name>
    <dbReference type="NCBI Taxonomy" id="1872678"/>
    <lineage>
        <taxon>Bacteria</taxon>
        <taxon>Pseudomonadati</taxon>
        <taxon>Pseudomonadota</taxon>
        <taxon>Gammaproteobacteria</taxon>
        <taxon>Alteromonadales</taxon>
        <taxon>Pseudoalteromonadaceae</taxon>
        <taxon>Pseudoalteromonas</taxon>
    </lineage>
</organism>
<reference evidence="1 2" key="1">
    <citation type="submission" date="2019-01" db="EMBL/GenBank/DDBJ databases">
        <title>Genome sequences of marine Pseudoalteromonas species.</title>
        <authorList>
            <person name="Boraston A.B."/>
            <person name="Hehemann J.-H."/>
            <person name="Vickers C.J."/>
            <person name="Salama-Alber O."/>
            <person name="Abe K."/>
            <person name="Hettle A.J."/>
        </authorList>
    </citation>
    <scope>NUCLEOTIDE SEQUENCE [LARGE SCALE GENOMIC DNA]</scope>
    <source>
        <strain evidence="1 2">PS42</strain>
    </source>
</reference>
<name>A0AB73BHU9_9GAMM</name>
<dbReference type="RefSeq" id="WP_149614069.1">
    <property type="nucleotide sequence ID" value="NZ_SEUK01000047.1"/>
</dbReference>
<protein>
    <submittedName>
        <fullName evidence="1">Uncharacterized protein</fullName>
    </submittedName>
</protein>
<dbReference type="Proteomes" id="UP000324162">
    <property type="component" value="Unassembled WGS sequence"/>
</dbReference>
<proteinExistence type="predicted"/>
<evidence type="ECO:0000313" key="2">
    <source>
        <dbReference type="Proteomes" id="UP000324162"/>
    </source>
</evidence>
<gene>
    <name evidence="1" type="ORF">EU508_08235</name>
</gene>